<evidence type="ECO:0000256" key="3">
    <source>
        <dbReference type="ARBA" id="ARBA00023054"/>
    </source>
</evidence>
<reference evidence="7 8" key="1">
    <citation type="submission" date="2019-09" db="EMBL/GenBank/DDBJ databases">
        <title>Bird 10,000 Genomes (B10K) Project - Family phase.</title>
        <authorList>
            <person name="Zhang G."/>
        </authorList>
    </citation>
    <scope>NUCLEOTIDE SEQUENCE [LARGE SCALE GENOMIC DNA]</scope>
    <source>
        <strain evidence="7">B10K-DU-012-37</strain>
    </source>
</reference>
<feature type="coiled-coil region" evidence="5">
    <location>
        <begin position="53"/>
        <end position="130"/>
    </location>
</feature>
<proteinExistence type="inferred from homology"/>
<evidence type="ECO:0000256" key="1">
    <source>
        <dbReference type="ARBA" id="ARBA00022744"/>
    </source>
</evidence>
<dbReference type="GO" id="GO:0045095">
    <property type="term" value="C:keratin filament"/>
    <property type="evidence" value="ECO:0007669"/>
    <property type="project" value="InterPro"/>
</dbReference>
<comment type="caution">
    <text evidence="7">The sequence shown here is derived from an EMBL/GenBank/DDBJ whole genome shotgun (WGS) entry which is preliminary data.</text>
</comment>
<dbReference type="Gene3D" id="1.20.5.170">
    <property type="match status" value="1"/>
</dbReference>
<dbReference type="SMART" id="SM01391">
    <property type="entry name" value="Filament"/>
    <property type="match status" value="1"/>
</dbReference>
<dbReference type="GO" id="GO:0005615">
    <property type="term" value="C:extracellular space"/>
    <property type="evidence" value="ECO:0007669"/>
    <property type="project" value="TreeGrafter"/>
</dbReference>
<dbReference type="FunFam" id="1.20.5.170:FF:000004">
    <property type="entry name" value="Keratin, type II cytoskeletal 5"/>
    <property type="match status" value="1"/>
</dbReference>
<keyword evidence="3 5" id="KW-0175">Coiled coil</keyword>
<dbReference type="PANTHER" id="PTHR45616">
    <property type="entry name" value="GATA-TYPE DOMAIN-CONTAINING PROTEIN"/>
    <property type="match status" value="1"/>
</dbReference>
<dbReference type="Pfam" id="PF00038">
    <property type="entry name" value="Filament"/>
    <property type="match status" value="1"/>
</dbReference>
<evidence type="ECO:0000259" key="6">
    <source>
        <dbReference type="PROSITE" id="PS51842"/>
    </source>
</evidence>
<dbReference type="EMBL" id="VZRI01013849">
    <property type="protein sequence ID" value="NWV01379.1"/>
    <property type="molecule type" value="Genomic_DNA"/>
</dbReference>
<feature type="domain" description="IF rod" evidence="6">
    <location>
        <begin position="1"/>
        <end position="155"/>
    </location>
</feature>
<comment type="similarity">
    <text evidence="4">Belongs to the intermediate filament family.</text>
</comment>
<evidence type="ECO:0000313" key="7">
    <source>
        <dbReference type="EMBL" id="NWV01379.1"/>
    </source>
</evidence>
<dbReference type="GO" id="GO:0031424">
    <property type="term" value="P:keratinization"/>
    <property type="evidence" value="ECO:0007669"/>
    <property type="project" value="TreeGrafter"/>
</dbReference>
<dbReference type="PROSITE" id="PS00226">
    <property type="entry name" value="IF_ROD_1"/>
    <property type="match status" value="1"/>
</dbReference>
<protein>
    <submittedName>
        <fullName evidence="7">KRT84 protein</fullName>
    </submittedName>
</protein>
<dbReference type="PRINTS" id="PR01276">
    <property type="entry name" value="TYPE2KERATIN"/>
</dbReference>
<dbReference type="OrthoDB" id="2441647at2759"/>
<name>A0A7K6BGA8_UPUEP</name>
<dbReference type="FunFam" id="1.20.5.500:FF:000001">
    <property type="entry name" value="Type II keratin 23"/>
    <property type="match status" value="1"/>
</dbReference>
<organism evidence="7 8">
    <name type="scientific">Upupa epops</name>
    <name type="common">Eurasian hoopoe</name>
    <dbReference type="NCBI Taxonomy" id="57439"/>
    <lineage>
        <taxon>Eukaryota</taxon>
        <taxon>Metazoa</taxon>
        <taxon>Chordata</taxon>
        <taxon>Craniata</taxon>
        <taxon>Vertebrata</taxon>
        <taxon>Euteleostomi</taxon>
        <taxon>Archelosauria</taxon>
        <taxon>Archosauria</taxon>
        <taxon>Dinosauria</taxon>
        <taxon>Saurischia</taxon>
        <taxon>Theropoda</taxon>
        <taxon>Coelurosauria</taxon>
        <taxon>Aves</taxon>
        <taxon>Neognathae</taxon>
        <taxon>Neoaves</taxon>
        <taxon>Telluraves</taxon>
        <taxon>Coraciimorphae</taxon>
        <taxon>Bucerotiformes</taxon>
        <taxon>Upupidae</taxon>
        <taxon>Upupa</taxon>
    </lineage>
</organism>
<dbReference type="GO" id="GO:0030280">
    <property type="term" value="F:structural constituent of skin epidermis"/>
    <property type="evidence" value="ECO:0007669"/>
    <property type="project" value="TreeGrafter"/>
</dbReference>
<dbReference type="GO" id="GO:0045109">
    <property type="term" value="P:intermediate filament organization"/>
    <property type="evidence" value="ECO:0007669"/>
    <property type="project" value="TreeGrafter"/>
</dbReference>
<dbReference type="PANTHER" id="PTHR45616:SF21">
    <property type="entry name" value="KERATIN, TYPE II CYTOSKELETAL 7"/>
    <property type="match status" value="1"/>
</dbReference>
<keyword evidence="1" id="KW-0416">Keratin</keyword>
<keyword evidence="8" id="KW-1185">Reference proteome</keyword>
<evidence type="ECO:0000256" key="5">
    <source>
        <dbReference type="SAM" id="Coils"/>
    </source>
</evidence>
<dbReference type="InterPro" id="IPR018039">
    <property type="entry name" value="IF_conserved"/>
</dbReference>
<keyword evidence="2 4" id="KW-0403">Intermediate filament</keyword>
<sequence length="180" mass="20176">MDNRRGLDLDGITAEVKAQYEDIALRSRAEAQAWYKGKFEELQFTAGRNATSLRDMKTKIAELTRMVQRLHGEVKTAKDQCCKLEAAVADAEESGKSAVKDAKHKLAAMETALQETRTNLTQQLHEYQELMNIKVALDIEIVTYKKLLEGEESRLCAEDFPTNPSSCHLQGGLIYSPEPS</sequence>
<dbReference type="PROSITE" id="PS51842">
    <property type="entry name" value="IF_ROD_2"/>
    <property type="match status" value="1"/>
</dbReference>
<dbReference type="SUPFAM" id="SSF64593">
    <property type="entry name" value="Intermediate filament protein, coiled coil region"/>
    <property type="match status" value="1"/>
</dbReference>
<dbReference type="InterPro" id="IPR039008">
    <property type="entry name" value="IF_rod_dom"/>
</dbReference>
<feature type="non-terminal residue" evidence="7">
    <location>
        <position position="180"/>
    </location>
</feature>
<gene>
    <name evidence="7" type="primary">Krt84_0</name>
    <name evidence="7" type="ORF">UPUEPO_R02960</name>
</gene>
<accession>A0A7K6BGA8</accession>
<evidence type="ECO:0000256" key="2">
    <source>
        <dbReference type="ARBA" id="ARBA00022754"/>
    </source>
</evidence>
<evidence type="ECO:0000256" key="4">
    <source>
        <dbReference type="RuleBase" id="RU000685"/>
    </source>
</evidence>
<dbReference type="Gene3D" id="1.20.5.500">
    <property type="entry name" value="Single helix bin"/>
    <property type="match status" value="1"/>
</dbReference>
<dbReference type="Proteomes" id="UP000544127">
    <property type="component" value="Unassembled WGS sequence"/>
</dbReference>
<evidence type="ECO:0000313" key="8">
    <source>
        <dbReference type="Proteomes" id="UP000544127"/>
    </source>
</evidence>
<dbReference type="AlphaFoldDB" id="A0A7K6BGA8"/>
<feature type="non-terminal residue" evidence="7">
    <location>
        <position position="1"/>
    </location>
</feature>
<dbReference type="InterPro" id="IPR003054">
    <property type="entry name" value="Keratin_II"/>
</dbReference>